<sequence>MRLIISCLLLAAALPAAAQIYKYTDANGNTVFTNQPPDGTASEKVELPPTNAIQAQPQSQPADTEASAEQVASYQVVELTGIPDEEAMRANNGTFSVGVRLEPRLQPGHSLRLRLDGEPYGQPANVPRLQVVNADRGEHSLAVDVLAGTTVVQSSAPVTFTVQRVNTSSPALRPPAPTPRPSN</sequence>
<keyword evidence="1" id="KW-0732">Signal</keyword>
<keyword evidence="4" id="KW-1185">Reference proteome</keyword>
<protein>
    <submittedName>
        <fullName evidence="3">DUF4124 domain-containing protein</fullName>
    </submittedName>
</protein>
<dbReference type="Pfam" id="PF13511">
    <property type="entry name" value="DUF4124"/>
    <property type="match status" value="1"/>
</dbReference>
<evidence type="ECO:0000259" key="2">
    <source>
        <dbReference type="Pfam" id="PF13511"/>
    </source>
</evidence>
<dbReference type="EMBL" id="CP043311">
    <property type="protein sequence ID" value="QEY65378.1"/>
    <property type="molecule type" value="Genomic_DNA"/>
</dbReference>
<feature type="signal peptide" evidence="1">
    <location>
        <begin position="1"/>
        <end position="18"/>
    </location>
</feature>
<dbReference type="AlphaFoldDB" id="A0A5J6QRJ3"/>
<feature type="chain" id="PRO_5023882708" evidence="1">
    <location>
        <begin position="19"/>
        <end position="183"/>
    </location>
</feature>
<reference evidence="3 4" key="1">
    <citation type="submission" date="2019-08" db="EMBL/GenBank/DDBJ databases">
        <title>Whole-genome Sequencing of e-waste polymer degrading bacterium Pseudomonas sp. strain PE08.</title>
        <authorList>
            <person name="Kirdat K."/>
            <person name="Debbarma P."/>
            <person name="Narawade N."/>
            <person name="Suyal D."/>
            <person name="Thorat V."/>
            <person name="Shouche Y."/>
            <person name="Goel R."/>
            <person name="Yadav A."/>
        </authorList>
    </citation>
    <scope>NUCLEOTIDE SEQUENCE [LARGE SCALE GENOMIC DNA]</scope>
    <source>
        <strain evidence="3 4">PE08</strain>
    </source>
</reference>
<feature type="domain" description="DUF4124" evidence="2">
    <location>
        <begin position="7"/>
        <end position="60"/>
    </location>
</feature>
<evidence type="ECO:0000313" key="3">
    <source>
        <dbReference type="EMBL" id="QEY65378.1"/>
    </source>
</evidence>
<gene>
    <name evidence="3" type="ORF">FXN65_26200</name>
</gene>
<evidence type="ECO:0000256" key="1">
    <source>
        <dbReference type="SAM" id="SignalP"/>
    </source>
</evidence>
<dbReference type="InterPro" id="IPR025392">
    <property type="entry name" value="DUF4124"/>
</dbReference>
<evidence type="ECO:0000313" key="4">
    <source>
        <dbReference type="Proteomes" id="UP000327179"/>
    </source>
</evidence>
<organism evidence="3 4">
    <name type="scientific">Metapseudomonas lalkuanensis</name>
    <dbReference type="NCBI Taxonomy" id="2604832"/>
    <lineage>
        <taxon>Bacteria</taxon>
        <taxon>Pseudomonadati</taxon>
        <taxon>Pseudomonadota</taxon>
        <taxon>Gammaproteobacteria</taxon>
        <taxon>Pseudomonadales</taxon>
        <taxon>Pseudomonadaceae</taxon>
        <taxon>Metapseudomonas</taxon>
    </lineage>
</organism>
<dbReference type="RefSeq" id="WP_151137972.1">
    <property type="nucleotide sequence ID" value="NZ_CP043311.1"/>
</dbReference>
<dbReference type="Proteomes" id="UP000327179">
    <property type="component" value="Chromosome"/>
</dbReference>
<proteinExistence type="predicted"/>
<accession>A0A5J6QRJ3</accession>
<dbReference type="KEGG" id="plal:FXN65_26200"/>
<name>A0A5J6QRJ3_9GAMM</name>